<evidence type="ECO:0000256" key="6">
    <source>
        <dbReference type="ARBA" id="ARBA00022607"/>
    </source>
</evidence>
<dbReference type="PANTHER" id="PTHR11523">
    <property type="entry name" value="SODIUM/POTASSIUM-DEPENDENT ATPASE BETA SUBUNIT"/>
    <property type="match status" value="1"/>
</dbReference>
<evidence type="ECO:0000256" key="9">
    <source>
        <dbReference type="ARBA" id="ARBA00022968"/>
    </source>
</evidence>
<evidence type="ECO:0000256" key="3">
    <source>
        <dbReference type="ARBA" id="ARBA00022448"/>
    </source>
</evidence>
<keyword evidence="6" id="KW-0740">Sodium/potassium transport</keyword>
<dbReference type="InterPro" id="IPR038702">
    <property type="entry name" value="Na/K_ATPase_sub_beta_sf"/>
</dbReference>
<keyword evidence="8" id="KW-0630">Potassium</keyword>
<dbReference type="GO" id="GO:0001671">
    <property type="term" value="F:ATPase activator activity"/>
    <property type="evidence" value="ECO:0007669"/>
    <property type="project" value="TreeGrafter"/>
</dbReference>
<accession>A0A0K8TRE2</accession>
<dbReference type="FunFam" id="2.60.40.1660:FF:000004">
    <property type="entry name" value="sodium/potassium-transporting ATPase subunit beta-2"/>
    <property type="match status" value="1"/>
</dbReference>
<organism evidence="19">
    <name type="scientific">Tabanus bromius</name>
    <name type="common">Band-eyed brown horse fly</name>
    <dbReference type="NCBI Taxonomy" id="304241"/>
    <lineage>
        <taxon>Eukaryota</taxon>
        <taxon>Metazoa</taxon>
        <taxon>Ecdysozoa</taxon>
        <taxon>Arthropoda</taxon>
        <taxon>Hexapoda</taxon>
        <taxon>Insecta</taxon>
        <taxon>Pterygota</taxon>
        <taxon>Neoptera</taxon>
        <taxon>Endopterygota</taxon>
        <taxon>Diptera</taxon>
        <taxon>Brachycera</taxon>
        <taxon>Tabanomorpha</taxon>
        <taxon>Tabanoidea</taxon>
        <taxon>Tabanidae</taxon>
        <taxon>Tabanus</taxon>
    </lineage>
</organism>
<comment type="subcellular location">
    <subcellularLocation>
        <location evidence="1">Cell membrane</location>
        <topology evidence="1">Single-pass type II membrane protein</topology>
    </subcellularLocation>
</comment>
<evidence type="ECO:0000256" key="8">
    <source>
        <dbReference type="ARBA" id="ARBA00022958"/>
    </source>
</evidence>
<dbReference type="GO" id="GO:0005890">
    <property type="term" value="C:sodium:potassium-exchanging ATPase complex"/>
    <property type="evidence" value="ECO:0007669"/>
    <property type="project" value="InterPro"/>
</dbReference>
<evidence type="ECO:0000256" key="16">
    <source>
        <dbReference type="ARBA" id="ARBA00023201"/>
    </source>
</evidence>
<evidence type="ECO:0000256" key="13">
    <source>
        <dbReference type="ARBA" id="ARBA00023136"/>
    </source>
</evidence>
<evidence type="ECO:0000256" key="15">
    <source>
        <dbReference type="ARBA" id="ARBA00023180"/>
    </source>
</evidence>
<name>A0A0K8TRE2_TABBR</name>
<keyword evidence="12" id="KW-0406">Ion transport</keyword>
<evidence type="ECO:0000256" key="10">
    <source>
        <dbReference type="ARBA" id="ARBA00022989"/>
    </source>
</evidence>
<dbReference type="GO" id="GO:0006883">
    <property type="term" value="P:intracellular sodium ion homeostasis"/>
    <property type="evidence" value="ECO:0007669"/>
    <property type="project" value="TreeGrafter"/>
</dbReference>
<keyword evidence="5" id="KW-0633">Potassium transport</keyword>
<evidence type="ECO:0000256" key="1">
    <source>
        <dbReference type="ARBA" id="ARBA00004401"/>
    </source>
</evidence>
<protein>
    <submittedName>
        <fullName evidence="19">Putative sodium/potassium-transporting atpase subunit beta-1-like isoform x1</fullName>
    </submittedName>
</protein>
<keyword evidence="16" id="KW-0739">Sodium transport</keyword>
<keyword evidence="13 18" id="KW-0472">Membrane</keyword>
<keyword evidence="15" id="KW-0325">Glycoprotein</keyword>
<evidence type="ECO:0000256" key="17">
    <source>
        <dbReference type="ARBA" id="ARBA00025540"/>
    </source>
</evidence>
<comment type="function">
    <text evidence="17">This is the non-catalytic component of the active enzyme, which catalyzes the hydrolysis of ATP coupled with the exchange of Na(+) and K(+) ions across the plasma membrane. The beta subunit regulates, through assembly of alpha/beta heterodimers, the number of sodium pumps transported to the plasma membrane.</text>
</comment>
<dbReference type="GO" id="GO:1990573">
    <property type="term" value="P:potassium ion import across plasma membrane"/>
    <property type="evidence" value="ECO:0007669"/>
    <property type="project" value="TreeGrafter"/>
</dbReference>
<keyword evidence="10 18" id="KW-1133">Transmembrane helix</keyword>
<evidence type="ECO:0000256" key="2">
    <source>
        <dbReference type="ARBA" id="ARBA00005876"/>
    </source>
</evidence>
<evidence type="ECO:0000256" key="14">
    <source>
        <dbReference type="ARBA" id="ARBA00023157"/>
    </source>
</evidence>
<dbReference type="GO" id="GO:0036376">
    <property type="term" value="P:sodium ion export across plasma membrane"/>
    <property type="evidence" value="ECO:0007669"/>
    <property type="project" value="TreeGrafter"/>
</dbReference>
<dbReference type="Gene3D" id="2.60.40.1660">
    <property type="entry name" value="Na, k-atpase alpha subunit"/>
    <property type="match status" value="1"/>
</dbReference>
<evidence type="ECO:0000313" key="19">
    <source>
        <dbReference type="EMBL" id="JAI16706.1"/>
    </source>
</evidence>
<keyword evidence="9" id="KW-0735">Signal-anchor</keyword>
<sequence>NATTTYEYQFPKMKEPLTFVQILYNTKTGECLGRTPKSWFQILAFYVVFYAVLAALFAICMQGLFSTMNDRKPNYVLDGSLIGTNPGLGVRPIHEDPDKGAVIQFDPKIPENLVYWPNRIDEFLETYSEKNKTGNQRICDFHTVLKDNEVCAVKPDDFGPCVKDSNNYGYANSQPCVFLKLNKIFDWVPETFSNPFDLPPDMPDDLKEHIAGIQDEKERNKIWVSCKAKYSHDREHIGPIKYYPGRGFPAYYYPYTNRPGYLSPLVAVQFERPTPGHLIAIECRAWAINIRYSGLLKERKGSVQFELLVD</sequence>
<evidence type="ECO:0000256" key="7">
    <source>
        <dbReference type="ARBA" id="ARBA00022692"/>
    </source>
</evidence>
<keyword evidence="7 18" id="KW-0812">Transmembrane</keyword>
<feature type="non-terminal residue" evidence="19">
    <location>
        <position position="1"/>
    </location>
</feature>
<evidence type="ECO:0000256" key="12">
    <source>
        <dbReference type="ARBA" id="ARBA00023065"/>
    </source>
</evidence>
<evidence type="ECO:0000256" key="5">
    <source>
        <dbReference type="ARBA" id="ARBA00022538"/>
    </source>
</evidence>
<evidence type="ECO:0000256" key="18">
    <source>
        <dbReference type="SAM" id="Phobius"/>
    </source>
</evidence>
<reference evidence="19" key="1">
    <citation type="journal article" date="2015" name="Insect Biochem. Mol. Biol.">
        <title>An insight into the sialome of the horse fly, Tabanus bromius.</title>
        <authorList>
            <person name="Ribeiro J.M."/>
            <person name="Kazimirova M."/>
            <person name="Takac P."/>
            <person name="Andersen J.F."/>
            <person name="Francischetti I.M."/>
        </authorList>
    </citation>
    <scope>NUCLEOTIDE SEQUENCE</scope>
</reference>
<keyword evidence="4" id="KW-1003">Cell membrane</keyword>
<dbReference type="Pfam" id="PF00287">
    <property type="entry name" value="Na_K-ATPase"/>
    <property type="match status" value="1"/>
</dbReference>
<dbReference type="GO" id="GO:0030007">
    <property type="term" value="P:intracellular potassium ion homeostasis"/>
    <property type="evidence" value="ECO:0007669"/>
    <property type="project" value="TreeGrafter"/>
</dbReference>
<comment type="similarity">
    <text evidence="2">Belongs to the X(+)/potassium ATPases subunit beta family.</text>
</comment>
<feature type="transmembrane region" description="Helical" evidence="18">
    <location>
        <begin position="43"/>
        <end position="65"/>
    </location>
</feature>
<dbReference type="InterPro" id="IPR000402">
    <property type="entry name" value="Na/K_ATPase_sub_beta"/>
</dbReference>
<keyword evidence="3" id="KW-0813">Transport</keyword>
<keyword evidence="11" id="KW-0915">Sodium</keyword>
<keyword evidence="14" id="KW-1015">Disulfide bond</keyword>
<dbReference type="AlphaFoldDB" id="A0A0K8TRE2"/>
<dbReference type="PANTHER" id="PTHR11523:SF31">
    <property type="entry name" value="AT04468P-RELATED"/>
    <property type="match status" value="1"/>
</dbReference>
<evidence type="ECO:0000256" key="4">
    <source>
        <dbReference type="ARBA" id="ARBA00022475"/>
    </source>
</evidence>
<proteinExistence type="evidence at transcript level"/>
<dbReference type="EMBL" id="GDAI01000897">
    <property type="protein sequence ID" value="JAI16706.1"/>
    <property type="molecule type" value="mRNA"/>
</dbReference>
<evidence type="ECO:0000256" key="11">
    <source>
        <dbReference type="ARBA" id="ARBA00023053"/>
    </source>
</evidence>